<dbReference type="eggNOG" id="KOG3639">
    <property type="taxonomic scope" value="Eukaryota"/>
</dbReference>
<dbReference type="InterPro" id="IPR056288">
    <property type="entry name" value="CEP76_C"/>
</dbReference>
<evidence type="ECO:0000259" key="1">
    <source>
        <dbReference type="PROSITE" id="PS50004"/>
    </source>
</evidence>
<feature type="non-terminal residue" evidence="2">
    <location>
        <position position="1"/>
    </location>
</feature>
<dbReference type="InterPro" id="IPR000008">
    <property type="entry name" value="C2_dom"/>
</dbReference>
<comment type="caution">
    <text evidence="2">The sequence shown here is derived from an EMBL/GenBank/DDBJ whole genome shotgun (WGS) entry which is preliminary data.</text>
</comment>
<reference evidence="2" key="2">
    <citation type="submission" date="2002-03" db="EMBL/GenBank/DDBJ databases">
        <authorList>
            <consortium name="The Anopheles Genome Sequencing Consortium"/>
        </authorList>
    </citation>
    <scope>NUCLEOTIDE SEQUENCE</scope>
    <source>
        <strain evidence="2">PEST</strain>
    </source>
</reference>
<dbReference type="AlphaFoldDB" id="A0A1W5C956"/>
<dbReference type="InterPro" id="IPR056290">
    <property type="entry name" value="CEPT76/DRC7_peptidase-like_dom"/>
</dbReference>
<reference evidence="2" key="5">
    <citation type="submission" date="2011-05" db="EMBL/GenBank/DDBJ databases">
        <authorList>
            <consortium name="VectorBase"/>
        </authorList>
    </citation>
    <scope>NUCLEOTIDE SEQUENCE</scope>
    <source>
        <strain evidence="2">PEST</strain>
    </source>
</reference>
<dbReference type="SUPFAM" id="SSF49562">
    <property type="entry name" value="C2 domain (Calcium/lipid-binding domain, CaLB)"/>
    <property type="match status" value="1"/>
</dbReference>
<name>A0A1W5C956_ANOGA</name>
<dbReference type="Pfam" id="PF00168">
    <property type="entry name" value="C2"/>
    <property type="match status" value="1"/>
</dbReference>
<dbReference type="PaxDb" id="7165-AGAP009813-PA"/>
<feature type="domain" description="C2" evidence="1">
    <location>
        <begin position="1"/>
        <end position="100"/>
    </location>
</feature>
<reference evidence="2" key="3">
    <citation type="journal article" date="2004" name="Trends Parasitol.">
        <title>The Anopheles gambiae genome: an update.</title>
        <authorList>
            <person name="Mongin E."/>
            <person name="Louis C."/>
            <person name="Holt R.A."/>
            <person name="Birney E."/>
            <person name="Collins F.H."/>
        </authorList>
    </citation>
    <scope>NUCLEOTIDE SEQUENCE</scope>
    <source>
        <strain evidence="2">PEST</strain>
    </source>
</reference>
<dbReference type="Gene3D" id="2.60.40.150">
    <property type="entry name" value="C2 domain"/>
    <property type="match status" value="1"/>
</dbReference>
<dbReference type="Pfam" id="PF24656">
    <property type="entry name" value="CEPT76_peptidase"/>
    <property type="match status" value="1"/>
</dbReference>
<dbReference type="VEuPathDB" id="VectorBase:AGAMI1_005029"/>
<accession>A0A1W5C956</accession>
<dbReference type="PANTHER" id="PTHR20837:SF0">
    <property type="entry name" value="COILED-COIL AND C2 DOMAIN-CONTAINING PROTEIN 2A"/>
    <property type="match status" value="1"/>
</dbReference>
<dbReference type="EMBL" id="AAAB01008980">
    <property type="protein sequence ID" value="EAA14289.4"/>
    <property type="molecule type" value="Genomic_DNA"/>
</dbReference>
<dbReference type="PROSITE" id="PS50004">
    <property type="entry name" value="C2"/>
    <property type="match status" value="1"/>
</dbReference>
<reference evidence="2" key="4">
    <citation type="journal article" date="2007" name="Genome Biol.">
        <title>Update of the Anopheles gambiae PEST genome assembly.</title>
        <authorList>
            <person name="Sharakhova M.V."/>
            <person name="Hammond M.P."/>
            <person name="Lobo N.F."/>
            <person name="Krzywinski J."/>
            <person name="Unger M.F."/>
            <person name="Hillenmeyer M.E."/>
            <person name="Bruggner R.V."/>
            <person name="Birney E."/>
            <person name="Collins F.H."/>
        </authorList>
    </citation>
    <scope>NUCLEOTIDE SEQUENCE</scope>
    <source>
        <strain evidence="2">PEST</strain>
    </source>
</reference>
<sequence>TSNVRPYIAVSLKDRIFRTSTADGTAPTWNEQLEVPLDCSTDQIRKHLHIDLYDEYMEDLLEDDRTRPTEVYQRISSRWLGQLRIPISTIYLNQRVCRNILFLKLVNNYGNPIGLLGGGVGTGVSGLPDMRELTHVTLFISLEPLIERPSLDTGGLECVELERIKTRIYLWYEEYRHEFPSRAVVPPMVTLLGGKRICATRLLGPLPIPFPIDELAETMIRRYVSLIPVHYSVDPCSQLSGVWLTNKEILTMMCGSPKDLGVLLACFYLQLGYEVWLIFGNSVLMGDTTFVLLLDGGEFFVVDPCSGKRYSSTDTYCPLNRIYLIVGPDNVWGNIQKENRVFLTQLDVRKSGYWRALFNRFHEPPVGCVQEASFPFREALPAKELQRAIERKLMRKIASWRTQRKTVWNRFISDYLRSTLISLERDTCLQANTERHAEAFSQMFISYKVNGFPINLPYNNLSTIVAHVKGTGIHLNSEAAVEFALGVHIKDYPCNVYSVWIFLMSLMPRA</sequence>
<dbReference type="InterPro" id="IPR052434">
    <property type="entry name" value="Tectonic-like_complex_comp"/>
</dbReference>
<gene>
    <name evidence="2" type="ORF">AgaP_AGAP009813</name>
</gene>
<dbReference type="InterPro" id="IPR035892">
    <property type="entry name" value="C2_domain_sf"/>
</dbReference>
<dbReference type="STRING" id="7165.A0A1W5C956"/>
<reference evidence="2" key="1">
    <citation type="journal article" date="2002" name="Science">
        <title>The genome sequence of the malaria mosquito Anopheles gambiae.</title>
        <authorList>
            <person name="Holt R.A."/>
            <person name="Subramanian G.M."/>
            <person name="Halpern A."/>
            <person name="Sutton G.G."/>
            <person name="Charlab R."/>
            <person name="Nusskern D.R."/>
            <person name="Wincker P."/>
            <person name="Clark A.G."/>
            <person name="Ribeiro J.M."/>
            <person name="Wides R."/>
            <person name="Salzberg S.L."/>
            <person name="Loftus B."/>
            <person name="Yandell M."/>
            <person name="Majoros W.H."/>
            <person name="Rusch D.B."/>
            <person name="Lai Z."/>
            <person name="Kraft C.L."/>
            <person name="Abril J.F."/>
            <person name="Anthouard V."/>
            <person name="Arensburger P."/>
            <person name="Atkinson P.W."/>
            <person name="Baden H."/>
            <person name="de Berardinis V."/>
            <person name="Baldwin D."/>
            <person name="Benes V."/>
            <person name="Biedler J."/>
            <person name="Blass C."/>
            <person name="Bolanos R."/>
            <person name="Boscus D."/>
            <person name="Barnstead M."/>
            <person name="Cai S."/>
            <person name="Center A."/>
            <person name="Chaturverdi K."/>
            <person name="Christophides G.K."/>
            <person name="Chrystal M.A."/>
            <person name="Clamp M."/>
            <person name="Cravchik A."/>
            <person name="Curwen V."/>
            <person name="Dana A."/>
            <person name="Delcher A."/>
            <person name="Dew I."/>
            <person name="Evans C.A."/>
            <person name="Flanigan M."/>
            <person name="Grundschober-Freimoser A."/>
            <person name="Friedli L."/>
            <person name="Gu Z."/>
            <person name="Guan P."/>
            <person name="Guigo R."/>
            <person name="Hillenmeyer M.E."/>
            <person name="Hladun S.L."/>
            <person name="Hogan J.R."/>
            <person name="Hong Y.S."/>
            <person name="Hoover J."/>
            <person name="Jaillon O."/>
            <person name="Ke Z."/>
            <person name="Kodira C."/>
            <person name="Kokoza E."/>
            <person name="Koutsos A."/>
            <person name="Letunic I."/>
            <person name="Levitsky A."/>
            <person name="Liang Y."/>
            <person name="Lin J.J."/>
            <person name="Lobo N.F."/>
            <person name="Lopez J.R."/>
            <person name="Malek J.A."/>
            <person name="McIntosh T.C."/>
            <person name="Meister S."/>
            <person name="Miller J."/>
            <person name="Mobarry C."/>
            <person name="Mongin E."/>
            <person name="Murphy S.D."/>
            <person name="O'Brochta D.A."/>
            <person name="Pfannkoch C."/>
            <person name="Qi R."/>
            <person name="Regier M.A."/>
            <person name="Remington K."/>
            <person name="Shao H."/>
            <person name="Sharakhova M.V."/>
            <person name="Sitter C.D."/>
            <person name="Shetty J."/>
            <person name="Smith T.J."/>
            <person name="Strong R."/>
            <person name="Sun J."/>
            <person name="Thomasova D."/>
            <person name="Ton L.Q."/>
            <person name="Topalis P."/>
            <person name="Tu Z."/>
            <person name="Unger M.F."/>
            <person name="Walenz B."/>
            <person name="Wang A."/>
            <person name="Wang J."/>
            <person name="Wang M."/>
            <person name="Wang X."/>
            <person name="Woodford K.J."/>
            <person name="Wortman J.R."/>
            <person name="Wu M."/>
            <person name="Yao A."/>
            <person name="Zdobnov E.M."/>
            <person name="Zhang H."/>
            <person name="Zhao Q."/>
            <person name="Zhao S."/>
            <person name="Zhu S.C."/>
            <person name="Zhimulev I."/>
            <person name="Coluzzi M."/>
            <person name="della Torre A."/>
            <person name="Roth C.W."/>
            <person name="Louis C."/>
            <person name="Kalush F."/>
            <person name="Mural R.J."/>
            <person name="Myers E.W."/>
            <person name="Adams M.D."/>
            <person name="Smith H.O."/>
            <person name="Broder S."/>
            <person name="Gardner M.J."/>
            <person name="Fraser C.M."/>
            <person name="Birney E."/>
            <person name="Bork P."/>
            <person name="Brey P.T."/>
            <person name="Venter J.C."/>
            <person name="Weissenbach J."/>
            <person name="Kafatos F.C."/>
            <person name="Collins F.H."/>
            <person name="Hoffman S.L."/>
        </authorList>
    </citation>
    <scope>NUCLEOTIDE SEQUENCE [LARGE SCALE GENOMIC DNA]</scope>
    <source>
        <strain evidence="2">PEST</strain>
    </source>
</reference>
<evidence type="ECO:0000313" key="2">
    <source>
        <dbReference type="EMBL" id="EAA14289.4"/>
    </source>
</evidence>
<organism evidence="2">
    <name type="scientific">Anopheles gambiae</name>
    <name type="common">African malaria mosquito</name>
    <dbReference type="NCBI Taxonomy" id="7165"/>
    <lineage>
        <taxon>Eukaryota</taxon>
        <taxon>Metazoa</taxon>
        <taxon>Ecdysozoa</taxon>
        <taxon>Arthropoda</taxon>
        <taxon>Hexapoda</taxon>
        <taxon>Insecta</taxon>
        <taxon>Pterygota</taxon>
        <taxon>Neoptera</taxon>
        <taxon>Endopterygota</taxon>
        <taxon>Diptera</taxon>
        <taxon>Nematocera</taxon>
        <taxon>Culicoidea</taxon>
        <taxon>Culicidae</taxon>
        <taxon>Anophelinae</taxon>
        <taxon>Anopheles</taxon>
    </lineage>
</organism>
<dbReference type="Pfam" id="PF24652">
    <property type="entry name" value="CEP76_C"/>
    <property type="match status" value="1"/>
</dbReference>
<dbReference type="InParanoid" id="A0A1W5C956"/>
<protein>
    <submittedName>
        <fullName evidence="2">AGAP009813-PA</fullName>
    </submittedName>
</protein>
<proteinExistence type="predicted"/>
<dbReference type="VEuPathDB" id="VectorBase:AGAP028647"/>
<dbReference type="PANTHER" id="PTHR20837">
    <property type="entry name" value="CENTROSOMAL PROTEIN-RELATED"/>
    <property type="match status" value="1"/>
</dbReference>